<dbReference type="GO" id="GO:0016787">
    <property type="term" value="F:hydrolase activity"/>
    <property type="evidence" value="ECO:0007669"/>
    <property type="project" value="UniProtKB-KW"/>
</dbReference>
<evidence type="ECO:0000313" key="4">
    <source>
        <dbReference type="Proteomes" id="UP001139365"/>
    </source>
</evidence>
<evidence type="ECO:0000259" key="1">
    <source>
        <dbReference type="Pfam" id="PF01471"/>
    </source>
</evidence>
<keyword evidence="3" id="KW-0378">Hydrolase</keyword>
<organism evidence="3 4">
    <name type="scientific">Candidatus Colimorpha enterica</name>
    <dbReference type="NCBI Taxonomy" id="3083063"/>
    <lineage>
        <taxon>Bacteria</taxon>
        <taxon>Pseudomonadati</taxon>
        <taxon>Bacteroidota</taxon>
        <taxon>Bacteroidia</taxon>
        <taxon>Bacteroidales</taxon>
        <taxon>Candidatus Colimorpha</taxon>
    </lineage>
</organism>
<dbReference type="Pfam" id="PF01471">
    <property type="entry name" value="PG_binding_1"/>
    <property type="match status" value="1"/>
</dbReference>
<feature type="domain" description="Peptidoglycan binding-like" evidence="1">
    <location>
        <begin position="45"/>
        <end position="88"/>
    </location>
</feature>
<dbReference type="Gene3D" id="1.10.10.2520">
    <property type="entry name" value="Cell wall hydrolase SleB, domain 1"/>
    <property type="match status" value="1"/>
</dbReference>
<name>A0AAE3K0Q0_9BACT</name>
<dbReference type="InterPro" id="IPR036365">
    <property type="entry name" value="PGBD-like_sf"/>
</dbReference>
<dbReference type="SUPFAM" id="SSF47090">
    <property type="entry name" value="PGBD-like"/>
    <property type="match status" value="1"/>
</dbReference>
<dbReference type="InterPro" id="IPR011105">
    <property type="entry name" value="Cell_wall_hydrolase_SleB"/>
</dbReference>
<dbReference type="InterPro" id="IPR036366">
    <property type="entry name" value="PGBDSf"/>
</dbReference>
<reference evidence="3 4" key="1">
    <citation type="submission" date="2022-03" db="EMBL/GenBank/DDBJ databases">
        <title>Metagenome-assembled genomes from swine fecal metagenomes.</title>
        <authorList>
            <person name="Holman D.B."/>
            <person name="Kommadath A."/>
        </authorList>
    </citation>
    <scope>NUCLEOTIDE SEQUENCE [LARGE SCALE GENOMIC DNA]</scope>
    <source>
        <strain evidence="3">SUG147</strain>
    </source>
</reference>
<evidence type="ECO:0000259" key="2">
    <source>
        <dbReference type="Pfam" id="PF07486"/>
    </source>
</evidence>
<dbReference type="Pfam" id="PF07486">
    <property type="entry name" value="Hydrolase_2"/>
    <property type="match status" value="1"/>
</dbReference>
<dbReference type="EMBL" id="JALEMU010000002">
    <property type="protein sequence ID" value="MCI5754679.1"/>
    <property type="molecule type" value="Genomic_DNA"/>
</dbReference>
<dbReference type="Gene3D" id="1.10.101.10">
    <property type="entry name" value="PGBD-like superfamily/PGBD"/>
    <property type="match status" value="1"/>
</dbReference>
<proteinExistence type="predicted"/>
<gene>
    <name evidence="3" type="ORF">MR241_00090</name>
</gene>
<dbReference type="AlphaFoldDB" id="A0AAE3K0Q0"/>
<accession>A0AAE3K0Q0</accession>
<comment type="caution">
    <text evidence="3">The sequence shown here is derived from an EMBL/GenBank/DDBJ whole genome shotgun (WGS) entry which is preliminary data.</text>
</comment>
<protein>
    <submittedName>
        <fullName evidence="3">Cell wall hydrolase</fullName>
    </submittedName>
</protein>
<dbReference type="Proteomes" id="UP001139365">
    <property type="component" value="Unassembled WGS sequence"/>
</dbReference>
<dbReference type="InterPro" id="IPR002477">
    <property type="entry name" value="Peptidoglycan-bd-like"/>
</dbReference>
<dbReference type="InterPro" id="IPR042047">
    <property type="entry name" value="SleB_dom1"/>
</dbReference>
<evidence type="ECO:0000313" key="3">
    <source>
        <dbReference type="EMBL" id="MCI5754679.1"/>
    </source>
</evidence>
<feature type="domain" description="Cell wall hydrolase SleB" evidence="2">
    <location>
        <begin position="131"/>
        <end position="224"/>
    </location>
</feature>
<sequence length="224" mass="24425">MKLYLKMLAVSVAAVIIAVGGYRLFFYRAAETGITVSAPAYDGANRISAIQRELIRAGFYDGDADGVPDEEFFASVSRFREENGLSPSERMSPEMLFMLGITVYEDEVSEYESDRLIASAVDAVCGDAGYLVKIALAGVILKRAASPGFPDNAAGVIFGCRQFSDVYLHDFSAEPSDDAFSAVRDAKLGMSPCPEALYFYQSDRADAALRRKSVIFRSGKYCFA</sequence>